<dbReference type="AlphaFoldDB" id="A0A9N9IIB0"/>
<evidence type="ECO:0000313" key="2">
    <source>
        <dbReference type="Proteomes" id="UP000789570"/>
    </source>
</evidence>
<evidence type="ECO:0000313" key="1">
    <source>
        <dbReference type="EMBL" id="CAG8737475.1"/>
    </source>
</evidence>
<organism evidence="1 2">
    <name type="scientific">Funneliformis caledonium</name>
    <dbReference type="NCBI Taxonomy" id="1117310"/>
    <lineage>
        <taxon>Eukaryota</taxon>
        <taxon>Fungi</taxon>
        <taxon>Fungi incertae sedis</taxon>
        <taxon>Mucoromycota</taxon>
        <taxon>Glomeromycotina</taxon>
        <taxon>Glomeromycetes</taxon>
        <taxon>Glomerales</taxon>
        <taxon>Glomeraceae</taxon>
        <taxon>Funneliformis</taxon>
    </lineage>
</organism>
<accession>A0A9N9IIB0</accession>
<feature type="non-terminal residue" evidence="1">
    <location>
        <position position="113"/>
    </location>
</feature>
<keyword evidence="2" id="KW-1185">Reference proteome</keyword>
<comment type="caution">
    <text evidence="1">The sequence shown here is derived from an EMBL/GenBank/DDBJ whole genome shotgun (WGS) entry which is preliminary data.</text>
</comment>
<protein>
    <submittedName>
        <fullName evidence="1">7218_t:CDS:1</fullName>
    </submittedName>
</protein>
<reference evidence="1" key="1">
    <citation type="submission" date="2021-06" db="EMBL/GenBank/DDBJ databases">
        <authorList>
            <person name="Kallberg Y."/>
            <person name="Tangrot J."/>
            <person name="Rosling A."/>
        </authorList>
    </citation>
    <scope>NUCLEOTIDE SEQUENCE</scope>
    <source>
        <strain evidence="1">UK204</strain>
    </source>
</reference>
<dbReference type="Proteomes" id="UP000789570">
    <property type="component" value="Unassembled WGS sequence"/>
</dbReference>
<gene>
    <name evidence="1" type="ORF">FCALED_LOCUS15397</name>
</gene>
<name>A0A9N9IIB0_9GLOM</name>
<dbReference type="EMBL" id="CAJVPQ010013895">
    <property type="protein sequence ID" value="CAG8737475.1"/>
    <property type="molecule type" value="Genomic_DNA"/>
</dbReference>
<dbReference type="OrthoDB" id="3257409at2759"/>
<sequence length="113" mass="13110">KHNISEITFNKILKALEISEISLFKLHKLLKDIVSLKLILINYCINSCVAFTNCAKTFSYQHNYTSTYEYTIGNQIEDIFDGYHYKNLVSSEFFSDHQDIALIASTDGYQNFH</sequence>
<proteinExistence type="predicted"/>